<keyword evidence="4" id="KW-0560">Oxidoreductase</keyword>
<dbReference type="InterPro" id="IPR009040">
    <property type="entry name" value="Ferritin-like_diiron"/>
</dbReference>
<protein>
    <recommendedName>
        <fullName evidence="8">Ferritin</fullName>
        <ecNumber evidence="8">1.16.3.2</ecNumber>
    </recommendedName>
</protein>
<proteinExistence type="inferred from homology"/>
<dbReference type="Proteomes" id="UP000757461">
    <property type="component" value="Unassembled WGS sequence"/>
</dbReference>
<feature type="binding site" evidence="7">
    <location>
        <position position="51"/>
    </location>
    <ligand>
        <name>Fe cation</name>
        <dbReference type="ChEBI" id="CHEBI:24875"/>
        <label>1</label>
    </ligand>
</feature>
<keyword evidence="2 8" id="KW-0409">Iron storage</keyword>
<dbReference type="InterPro" id="IPR008331">
    <property type="entry name" value="Ferritin_DPS_dom"/>
</dbReference>
<dbReference type="FunFam" id="1.20.1260.10:FF:000001">
    <property type="entry name" value="Non-heme ferritin"/>
    <property type="match status" value="1"/>
</dbReference>
<feature type="binding site" evidence="7">
    <location>
        <position position="128"/>
    </location>
    <ligand>
        <name>Fe cation</name>
        <dbReference type="ChEBI" id="CHEBI:24875"/>
        <label>1</label>
    </ligand>
</feature>
<accession>A0A930HY66</accession>
<dbReference type="GO" id="GO:0006826">
    <property type="term" value="P:iron ion transport"/>
    <property type="evidence" value="ECO:0007669"/>
    <property type="project" value="InterPro"/>
</dbReference>
<dbReference type="InterPro" id="IPR001519">
    <property type="entry name" value="Ferritin"/>
</dbReference>
<dbReference type="Pfam" id="PF00210">
    <property type="entry name" value="Ferritin"/>
    <property type="match status" value="1"/>
</dbReference>
<keyword evidence="3 7" id="KW-0479">Metal-binding</keyword>
<reference evidence="10" key="1">
    <citation type="submission" date="2020-04" db="EMBL/GenBank/DDBJ databases">
        <title>Deep metagenomics examines the oral microbiome during advanced dental caries in children, revealing novel taxa and co-occurrences with host molecules.</title>
        <authorList>
            <person name="Baker J.L."/>
            <person name="Morton J.T."/>
            <person name="Dinis M."/>
            <person name="Alvarez R."/>
            <person name="Tran N.C."/>
            <person name="Knight R."/>
            <person name="Edlund A."/>
        </authorList>
    </citation>
    <scope>NUCLEOTIDE SEQUENCE</scope>
    <source>
        <strain evidence="10">JCVI_25_bin.9</strain>
    </source>
</reference>
<evidence type="ECO:0000256" key="8">
    <source>
        <dbReference type="RuleBase" id="RU361145"/>
    </source>
</evidence>
<dbReference type="GO" id="GO:0042802">
    <property type="term" value="F:identical protein binding"/>
    <property type="evidence" value="ECO:0007669"/>
    <property type="project" value="UniProtKB-ARBA"/>
</dbReference>
<dbReference type="AlphaFoldDB" id="A0A930HY66"/>
<sequence>MNISQRMQDAFNKQIVAELWSSNIYLQMAFWFRKEGWKGFASWMYKQAEEEKQHAMDMSNFVLMRGGEVKLTAIDAVKTNWKDAKEIFIDTLAHEQNVTEMINVLADVADEEKDRASQNFIDKYIDEQVEEERNVQDILDSFEHQSNHAVAHIDKELSKRQ</sequence>
<gene>
    <name evidence="10" type="ORF">HXN33_05790</name>
</gene>
<feature type="binding site" evidence="7">
    <location>
        <position position="18"/>
    </location>
    <ligand>
        <name>Fe cation</name>
        <dbReference type="ChEBI" id="CHEBI:24875"/>
        <label>1</label>
    </ligand>
</feature>
<feature type="domain" description="Ferritin-like diiron" evidence="9">
    <location>
        <begin position="1"/>
        <end position="146"/>
    </location>
</feature>
<dbReference type="RefSeq" id="WP_008823059.1">
    <property type="nucleotide sequence ID" value="NZ_CAUOMI010000010.1"/>
</dbReference>
<comment type="subcellular location">
    <subcellularLocation>
        <location evidence="8">Cytoplasm</location>
    </subcellularLocation>
</comment>
<dbReference type="GeneID" id="66732044"/>
<dbReference type="SUPFAM" id="SSF47240">
    <property type="entry name" value="Ferritin-like"/>
    <property type="match status" value="1"/>
</dbReference>
<evidence type="ECO:0000256" key="1">
    <source>
        <dbReference type="ARBA" id="ARBA00006950"/>
    </source>
</evidence>
<dbReference type="GO" id="GO:0006879">
    <property type="term" value="P:intracellular iron ion homeostasis"/>
    <property type="evidence" value="ECO:0007669"/>
    <property type="project" value="UniProtKB-KW"/>
</dbReference>
<dbReference type="EMBL" id="JABZSQ010000089">
    <property type="protein sequence ID" value="MBF1415076.1"/>
    <property type="molecule type" value="Genomic_DNA"/>
</dbReference>
<dbReference type="PANTHER" id="PTHR11431:SF127">
    <property type="entry name" value="BACTERIAL NON-HEME FERRITIN"/>
    <property type="match status" value="1"/>
</dbReference>
<comment type="function">
    <text evidence="8">Iron-storage protein.</text>
</comment>
<dbReference type="Gene3D" id="1.20.1260.10">
    <property type="match status" value="1"/>
</dbReference>
<dbReference type="PANTHER" id="PTHR11431">
    <property type="entry name" value="FERRITIN"/>
    <property type="match status" value="1"/>
</dbReference>
<evidence type="ECO:0000256" key="5">
    <source>
        <dbReference type="ARBA" id="ARBA00023004"/>
    </source>
</evidence>
<evidence type="ECO:0000256" key="4">
    <source>
        <dbReference type="ARBA" id="ARBA00023002"/>
    </source>
</evidence>
<dbReference type="EC" id="1.16.3.2" evidence="8"/>
<evidence type="ECO:0000256" key="7">
    <source>
        <dbReference type="PIRSR" id="PIRSR601519-1"/>
    </source>
</evidence>
<feature type="binding site" evidence="7">
    <location>
        <position position="54"/>
    </location>
    <ligand>
        <name>Fe cation</name>
        <dbReference type="ChEBI" id="CHEBI:24875"/>
        <label>1</label>
    </ligand>
</feature>
<comment type="similarity">
    <text evidence="1 8">Belongs to the ferritin family. Prokaryotic subfamily.</text>
</comment>
<dbReference type="InterPro" id="IPR012347">
    <property type="entry name" value="Ferritin-like"/>
</dbReference>
<evidence type="ECO:0000259" key="9">
    <source>
        <dbReference type="PROSITE" id="PS50905"/>
    </source>
</evidence>
<keyword evidence="8" id="KW-0963">Cytoplasm</keyword>
<organism evidence="10 11">
    <name type="scientific">Prevotella histicola</name>
    <dbReference type="NCBI Taxonomy" id="470565"/>
    <lineage>
        <taxon>Bacteria</taxon>
        <taxon>Pseudomonadati</taxon>
        <taxon>Bacteroidota</taxon>
        <taxon>Bacteroidia</taxon>
        <taxon>Bacteroidales</taxon>
        <taxon>Prevotellaceae</taxon>
        <taxon>Prevotella</taxon>
    </lineage>
</organism>
<dbReference type="GO" id="GO:0008199">
    <property type="term" value="F:ferric iron binding"/>
    <property type="evidence" value="ECO:0007669"/>
    <property type="project" value="InterPro"/>
</dbReference>
<name>A0A930HY66_9BACT</name>
<dbReference type="GO" id="GO:0008198">
    <property type="term" value="F:ferrous iron binding"/>
    <property type="evidence" value="ECO:0007669"/>
    <property type="project" value="TreeGrafter"/>
</dbReference>
<dbReference type="GO" id="GO:0004322">
    <property type="term" value="F:ferroxidase activity"/>
    <property type="evidence" value="ECO:0007669"/>
    <property type="project" value="TreeGrafter"/>
</dbReference>
<evidence type="ECO:0000256" key="2">
    <source>
        <dbReference type="ARBA" id="ARBA00022434"/>
    </source>
</evidence>
<dbReference type="CDD" id="cd01055">
    <property type="entry name" value="Nonheme_Ferritin"/>
    <property type="match status" value="1"/>
</dbReference>
<dbReference type="PROSITE" id="PS50905">
    <property type="entry name" value="FERRITIN_LIKE"/>
    <property type="match status" value="1"/>
</dbReference>
<comment type="function">
    <text evidence="6">May alleviate iron toxicity in the presence of oxygen.</text>
</comment>
<dbReference type="GO" id="GO:0005829">
    <property type="term" value="C:cytosol"/>
    <property type="evidence" value="ECO:0007669"/>
    <property type="project" value="TreeGrafter"/>
</dbReference>
<evidence type="ECO:0000256" key="6">
    <source>
        <dbReference type="ARBA" id="ARBA00054546"/>
    </source>
</evidence>
<dbReference type="InterPro" id="IPR009078">
    <property type="entry name" value="Ferritin-like_SF"/>
</dbReference>
<comment type="catalytic activity">
    <reaction evidence="8">
        <text>4 Fe(2+) + O2 + 6 H2O = 4 iron(III) oxide-hydroxide + 12 H(+)</text>
        <dbReference type="Rhea" id="RHEA:11972"/>
        <dbReference type="ChEBI" id="CHEBI:15377"/>
        <dbReference type="ChEBI" id="CHEBI:15378"/>
        <dbReference type="ChEBI" id="CHEBI:15379"/>
        <dbReference type="ChEBI" id="CHEBI:29033"/>
        <dbReference type="ChEBI" id="CHEBI:78619"/>
        <dbReference type="EC" id="1.16.3.2"/>
    </reaction>
</comment>
<feature type="binding site" evidence="7">
    <location>
        <position position="95"/>
    </location>
    <ligand>
        <name>Fe cation</name>
        <dbReference type="ChEBI" id="CHEBI:24875"/>
        <label>1</label>
    </ligand>
</feature>
<dbReference type="InterPro" id="IPR041719">
    <property type="entry name" value="Ferritin_prok"/>
</dbReference>
<keyword evidence="5 7" id="KW-0408">Iron</keyword>
<evidence type="ECO:0000256" key="3">
    <source>
        <dbReference type="ARBA" id="ARBA00022723"/>
    </source>
</evidence>
<evidence type="ECO:0000313" key="10">
    <source>
        <dbReference type="EMBL" id="MBF1415076.1"/>
    </source>
</evidence>
<comment type="caution">
    <text evidence="10">The sequence shown here is derived from an EMBL/GenBank/DDBJ whole genome shotgun (WGS) entry which is preliminary data.</text>
</comment>
<evidence type="ECO:0000313" key="11">
    <source>
        <dbReference type="Proteomes" id="UP000757461"/>
    </source>
</evidence>